<dbReference type="PANTHER" id="PTHR43744">
    <property type="entry name" value="ABC TRANSPORTER PERMEASE PROTEIN MG189-RELATED-RELATED"/>
    <property type="match status" value="1"/>
</dbReference>
<sequence>MLKTQKQKDILFDSFIYVALFIIMLTMLYPFYYVLIASFNKGTDTLLGGVYLWPRNVTLENYKIFLADTKWLSAFIVTVARTVLGTLLGLLLTSLVAYALSHRDLLFSKTYFTIIIFAMYFSGGLIPYYVVLRSIGLLNSFAVYIVPSMLNTFFLLIAISFFREIPGELKESAHMDGAGELVIFFKIILPVSTPVLATMALFMGVGQWNSWLDSAYFVQSDSLRTLTFRMMEVINQSNAPMDSLAVANRPTSGVTSFSLQVTSMVVSIVPIICVYPFLQKYFVHGIMLGSVKG</sequence>
<feature type="transmembrane region" description="Helical" evidence="7">
    <location>
        <begin position="141"/>
        <end position="162"/>
    </location>
</feature>
<dbReference type="Proteomes" id="UP000092573">
    <property type="component" value="Chromosome"/>
</dbReference>
<dbReference type="KEGG" id="pyg:AWM70_07875"/>
<evidence type="ECO:0000259" key="8">
    <source>
        <dbReference type="PROSITE" id="PS50928"/>
    </source>
</evidence>
<organism evidence="9 10">
    <name type="scientific">Paenibacillus yonginensis</name>
    <dbReference type="NCBI Taxonomy" id="1462996"/>
    <lineage>
        <taxon>Bacteria</taxon>
        <taxon>Bacillati</taxon>
        <taxon>Bacillota</taxon>
        <taxon>Bacilli</taxon>
        <taxon>Bacillales</taxon>
        <taxon>Paenibacillaceae</taxon>
        <taxon>Paenibacillus</taxon>
    </lineage>
</organism>
<feature type="transmembrane region" description="Helical" evidence="7">
    <location>
        <begin position="183"/>
        <end position="205"/>
    </location>
</feature>
<dbReference type="PANTHER" id="PTHR43744:SF9">
    <property type="entry name" value="POLYGALACTURONAN_RHAMNOGALACTURONAN TRANSPORT SYSTEM PERMEASE PROTEIN YTCP"/>
    <property type="match status" value="1"/>
</dbReference>
<evidence type="ECO:0000256" key="5">
    <source>
        <dbReference type="ARBA" id="ARBA00022989"/>
    </source>
</evidence>
<feature type="transmembrane region" description="Helical" evidence="7">
    <location>
        <begin position="12"/>
        <end position="32"/>
    </location>
</feature>
<feature type="domain" description="ABC transmembrane type-1" evidence="8">
    <location>
        <begin position="75"/>
        <end position="270"/>
    </location>
</feature>
<evidence type="ECO:0000256" key="1">
    <source>
        <dbReference type="ARBA" id="ARBA00004651"/>
    </source>
</evidence>
<keyword evidence="2" id="KW-0813">Transport</keyword>
<keyword evidence="5 7" id="KW-1133">Transmembrane helix</keyword>
<dbReference type="Gene3D" id="1.10.3720.10">
    <property type="entry name" value="MetI-like"/>
    <property type="match status" value="1"/>
</dbReference>
<gene>
    <name evidence="9" type="ORF">AWM70_07875</name>
</gene>
<dbReference type="RefSeq" id="WP_068695253.1">
    <property type="nucleotide sequence ID" value="NZ_CP014167.1"/>
</dbReference>
<dbReference type="EMBL" id="CP014167">
    <property type="protein sequence ID" value="ANS74513.1"/>
    <property type="molecule type" value="Genomic_DNA"/>
</dbReference>
<dbReference type="CDD" id="cd06261">
    <property type="entry name" value="TM_PBP2"/>
    <property type="match status" value="1"/>
</dbReference>
<name>A0A1B1MZB6_9BACL</name>
<keyword evidence="3" id="KW-1003">Cell membrane</keyword>
<keyword evidence="4 7" id="KW-0812">Transmembrane</keyword>
<evidence type="ECO:0000256" key="2">
    <source>
        <dbReference type="ARBA" id="ARBA00022448"/>
    </source>
</evidence>
<proteinExistence type="predicted"/>
<dbReference type="InterPro" id="IPR035906">
    <property type="entry name" value="MetI-like_sf"/>
</dbReference>
<keyword evidence="6 7" id="KW-0472">Membrane</keyword>
<evidence type="ECO:0000256" key="4">
    <source>
        <dbReference type="ARBA" id="ARBA00022692"/>
    </source>
</evidence>
<keyword evidence="10" id="KW-1185">Reference proteome</keyword>
<dbReference type="OrthoDB" id="9810086at2"/>
<comment type="subcellular location">
    <subcellularLocation>
        <location evidence="1">Cell membrane</location>
        <topology evidence="1">Multi-pass membrane protein</topology>
    </subcellularLocation>
</comment>
<evidence type="ECO:0000256" key="3">
    <source>
        <dbReference type="ARBA" id="ARBA00022475"/>
    </source>
</evidence>
<dbReference type="GO" id="GO:0005886">
    <property type="term" value="C:plasma membrane"/>
    <property type="evidence" value="ECO:0007669"/>
    <property type="project" value="UniProtKB-SubCell"/>
</dbReference>
<evidence type="ECO:0000313" key="9">
    <source>
        <dbReference type="EMBL" id="ANS74513.1"/>
    </source>
</evidence>
<feature type="transmembrane region" description="Helical" evidence="7">
    <location>
        <begin position="71"/>
        <end position="98"/>
    </location>
</feature>
<evidence type="ECO:0000313" key="10">
    <source>
        <dbReference type="Proteomes" id="UP000092573"/>
    </source>
</evidence>
<dbReference type="STRING" id="1462996.AWM70_07875"/>
<feature type="transmembrane region" description="Helical" evidence="7">
    <location>
        <begin position="110"/>
        <end position="129"/>
    </location>
</feature>
<feature type="transmembrane region" description="Helical" evidence="7">
    <location>
        <begin position="257"/>
        <end position="278"/>
    </location>
</feature>
<dbReference type="PROSITE" id="PS50928">
    <property type="entry name" value="ABC_TM1"/>
    <property type="match status" value="1"/>
</dbReference>
<protein>
    <submittedName>
        <fullName evidence="9">ABC transporter permease</fullName>
    </submittedName>
</protein>
<reference evidence="9 10" key="1">
    <citation type="submission" date="2016-01" db="EMBL/GenBank/DDBJ databases">
        <title>Complete Genome Sequence of Paenibacillus yonginensis DCY84, a novel Plant Growth-Promoting Bacteria with Elicitation of Induced Systemic Resistance.</title>
        <authorList>
            <person name="Kim Y.J."/>
            <person name="Yang D.C."/>
            <person name="Sukweenadhi J."/>
        </authorList>
    </citation>
    <scope>NUCLEOTIDE SEQUENCE [LARGE SCALE GENOMIC DNA]</scope>
    <source>
        <strain evidence="9 10">DCY84</strain>
    </source>
</reference>
<accession>A0A1B1MZB6</accession>
<evidence type="ECO:0000256" key="6">
    <source>
        <dbReference type="ARBA" id="ARBA00023136"/>
    </source>
</evidence>
<dbReference type="AlphaFoldDB" id="A0A1B1MZB6"/>
<dbReference type="GO" id="GO:0055085">
    <property type="term" value="P:transmembrane transport"/>
    <property type="evidence" value="ECO:0007669"/>
    <property type="project" value="InterPro"/>
</dbReference>
<dbReference type="SUPFAM" id="SSF161098">
    <property type="entry name" value="MetI-like"/>
    <property type="match status" value="1"/>
</dbReference>
<dbReference type="InterPro" id="IPR000515">
    <property type="entry name" value="MetI-like"/>
</dbReference>
<evidence type="ECO:0000256" key="7">
    <source>
        <dbReference type="SAM" id="Phobius"/>
    </source>
</evidence>